<dbReference type="STRING" id="1434700.SAMN06296427_107125"/>
<proteinExistence type="predicted"/>
<sequence length="414" mass="48059">MPQFKPFKGIRPVKDIAGFFSTKTVDAYNSEELKNELESNADSFLHIIKPTWDKSISETKSKHRKVSANFEAFAEGEKSETDKSSFYIYQITKPTKERVRGIIGLVHMDDYENGSIKKHEETLTKRTELFAEYLQNVNFHAEPVLLTYSHNQRIDLLMEVEMKRLATISFKDKEENQHQLWQVENRLNLQQFKDSIEKNEALYIADGHHRMESSYVYTKNIRNQQKNSVGTEPFNYTLAMLVSDRELIIKDYNRLLTDINGYTSEKFIELLKDKFDVTERGESPFFPSKKHHIGMYLDGKFYGLFVKKEALTEKGLSELDTYLFEEFILKPILNIHDSRTDERIDFLRGTGNVEGVKSLKAKVDEEGFKAGFFFYPVNSADLEKIADLGLKMPPKSTYIEPKPLSGLTIFDLKE</sequence>
<protein>
    <submittedName>
        <fullName evidence="1">Uncharacterized conserved protein, DUF1015 family</fullName>
    </submittedName>
</protein>
<dbReference type="AlphaFoldDB" id="A0A1W2BU54"/>
<dbReference type="InterPro" id="IPR008323">
    <property type="entry name" value="UCP033563"/>
</dbReference>
<dbReference type="RefSeq" id="WP_084017804.1">
    <property type="nucleotide sequence ID" value="NZ_FWXS01000007.1"/>
</dbReference>
<dbReference type="PIRSF" id="PIRSF033563">
    <property type="entry name" value="UCP033563"/>
    <property type="match status" value="1"/>
</dbReference>
<dbReference type="EMBL" id="FWXS01000007">
    <property type="protein sequence ID" value="SMC76264.1"/>
    <property type="molecule type" value="Genomic_DNA"/>
</dbReference>
<name>A0A1W2BU54_9FLAO</name>
<accession>A0A1W2BU54</accession>
<dbReference type="Pfam" id="PF06245">
    <property type="entry name" value="DUF1015"/>
    <property type="match status" value="1"/>
</dbReference>
<organism evidence="1 2">
    <name type="scientific">Moheibacter sediminis</name>
    <dbReference type="NCBI Taxonomy" id="1434700"/>
    <lineage>
        <taxon>Bacteria</taxon>
        <taxon>Pseudomonadati</taxon>
        <taxon>Bacteroidota</taxon>
        <taxon>Flavobacteriia</taxon>
        <taxon>Flavobacteriales</taxon>
        <taxon>Weeksellaceae</taxon>
        <taxon>Moheibacter</taxon>
    </lineage>
</organism>
<dbReference type="Proteomes" id="UP000192393">
    <property type="component" value="Unassembled WGS sequence"/>
</dbReference>
<evidence type="ECO:0000313" key="1">
    <source>
        <dbReference type="EMBL" id="SMC76264.1"/>
    </source>
</evidence>
<evidence type="ECO:0000313" key="2">
    <source>
        <dbReference type="Proteomes" id="UP000192393"/>
    </source>
</evidence>
<gene>
    <name evidence="1" type="ORF">SAMN06296427_107125</name>
</gene>
<dbReference type="OrthoDB" id="9781616at2"/>
<keyword evidence="2" id="KW-1185">Reference proteome</keyword>
<dbReference type="PANTHER" id="PTHR36454:SF1">
    <property type="entry name" value="DUF1015 DOMAIN-CONTAINING PROTEIN"/>
    <property type="match status" value="1"/>
</dbReference>
<dbReference type="PANTHER" id="PTHR36454">
    <property type="entry name" value="LMO2823 PROTEIN"/>
    <property type="match status" value="1"/>
</dbReference>
<reference evidence="1 2" key="1">
    <citation type="submission" date="2017-04" db="EMBL/GenBank/DDBJ databases">
        <authorList>
            <person name="Afonso C.L."/>
            <person name="Miller P.J."/>
            <person name="Scott M.A."/>
            <person name="Spackman E."/>
            <person name="Goraichik I."/>
            <person name="Dimitrov K.M."/>
            <person name="Suarez D.L."/>
            <person name="Swayne D.E."/>
        </authorList>
    </citation>
    <scope>NUCLEOTIDE SEQUENCE [LARGE SCALE GENOMIC DNA]</scope>
    <source>
        <strain evidence="1 2">CGMCC 1.12708</strain>
    </source>
</reference>